<dbReference type="EMBL" id="RCZE01000017">
    <property type="protein sequence ID" value="TPG72612.1"/>
    <property type="molecule type" value="Genomic_DNA"/>
</dbReference>
<organism evidence="1 2">
    <name type="scientific">Pseudomonas arsenicoxydans</name>
    <dbReference type="NCBI Taxonomy" id="702115"/>
    <lineage>
        <taxon>Bacteria</taxon>
        <taxon>Pseudomonadati</taxon>
        <taxon>Pseudomonadota</taxon>
        <taxon>Gammaproteobacteria</taxon>
        <taxon>Pseudomonadales</taxon>
        <taxon>Pseudomonadaceae</taxon>
        <taxon>Pseudomonas</taxon>
    </lineage>
</organism>
<protein>
    <submittedName>
        <fullName evidence="1">Uncharacterized protein</fullName>
    </submittedName>
</protein>
<sequence>MGASLLAKAVDQSTLMLNLMASSRASPLPQVLGLPGLCVYSVKVSLLISAPGNSAEAVAL</sequence>
<evidence type="ECO:0000313" key="2">
    <source>
        <dbReference type="Proteomes" id="UP000317933"/>
    </source>
</evidence>
<proteinExistence type="predicted"/>
<gene>
    <name evidence="1" type="ORF">EAH78_28610</name>
</gene>
<name>A0A502HGJ6_9PSED</name>
<dbReference type="Proteomes" id="UP000317933">
    <property type="component" value="Unassembled WGS sequence"/>
</dbReference>
<comment type="caution">
    <text evidence="1">The sequence shown here is derived from an EMBL/GenBank/DDBJ whole genome shotgun (WGS) entry which is preliminary data.</text>
</comment>
<accession>A0A502HGJ6</accession>
<evidence type="ECO:0000313" key="1">
    <source>
        <dbReference type="EMBL" id="TPG72612.1"/>
    </source>
</evidence>
<reference evidence="1 2" key="1">
    <citation type="journal article" date="2019" name="Environ. Microbiol.">
        <title>Species interactions and distinct microbial communities in high Arctic permafrost affected cryosols are associated with the CH4 and CO2 gas fluxes.</title>
        <authorList>
            <person name="Altshuler I."/>
            <person name="Hamel J."/>
            <person name="Turney S."/>
            <person name="Magnuson E."/>
            <person name="Levesque R."/>
            <person name="Greer C."/>
            <person name="Whyte L.G."/>
        </authorList>
    </citation>
    <scope>NUCLEOTIDE SEQUENCE [LARGE SCALE GENOMIC DNA]</scope>
    <source>
        <strain evidence="1 2">E3</strain>
    </source>
</reference>
<dbReference type="AlphaFoldDB" id="A0A502HGJ6"/>